<evidence type="ECO:0000313" key="13">
    <source>
        <dbReference type="EMBL" id="KGX91069.1"/>
    </source>
</evidence>
<keyword evidence="10" id="KW-1208">Phospholipid metabolism</keyword>
<keyword evidence="14" id="KW-1185">Reference proteome</keyword>
<evidence type="ECO:0000256" key="1">
    <source>
        <dbReference type="ARBA" id="ARBA00001928"/>
    </source>
</evidence>
<dbReference type="PANTHER" id="PTHR10067:SF6">
    <property type="entry name" value="PHOSPHATIDYLSERINE DECARBOXYLASE PROENZYME, MITOCHONDRIAL"/>
    <property type="match status" value="1"/>
</dbReference>
<dbReference type="Proteomes" id="UP000030528">
    <property type="component" value="Unassembled WGS sequence"/>
</dbReference>
<evidence type="ECO:0000256" key="4">
    <source>
        <dbReference type="ARBA" id="ARBA00022516"/>
    </source>
</evidence>
<dbReference type="InterPro" id="IPR003817">
    <property type="entry name" value="PS_Dcarbxylase"/>
</dbReference>
<name>A0A0A5GGG5_9BACI</name>
<dbReference type="Pfam" id="PF02666">
    <property type="entry name" value="PS_Dcarbxylase"/>
    <property type="match status" value="1"/>
</dbReference>
<gene>
    <name evidence="13" type="ORF">N781_05000</name>
</gene>
<comment type="cofactor">
    <cofactor evidence="1">
        <name>pyruvate</name>
        <dbReference type="ChEBI" id="CHEBI:15361"/>
    </cofactor>
</comment>
<reference evidence="13 14" key="1">
    <citation type="submission" date="2013-08" db="EMBL/GenBank/DDBJ databases">
        <authorList>
            <person name="Huang J."/>
            <person name="Wang G."/>
        </authorList>
    </citation>
    <scope>NUCLEOTIDE SEQUENCE [LARGE SCALE GENOMIC DNA]</scope>
    <source>
        <strain evidence="13 14">JSM 076056</strain>
    </source>
</reference>
<evidence type="ECO:0000256" key="11">
    <source>
        <dbReference type="ARBA" id="ARBA00023317"/>
    </source>
</evidence>
<evidence type="ECO:0000256" key="3">
    <source>
        <dbReference type="ARBA" id="ARBA00012243"/>
    </source>
</evidence>
<dbReference type="InterPro" id="IPR033177">
    <property type="entry name" value="PSD-B"/>
</dbReference>
<dbReference type="UniPathway" id="UPA00558"/>
<dbReference type="EMBL" id="AVPE01000011">
    <property type="protein sequence ID" value="KGX91069.1"/>
    <property type="molecule type" value="Genomic_DNA"/>
</dbReference>
<sequence>MRRQIYQSVIRLMNGRFLSSGLKRFTESKASRHLIPLYKKVLRVDMDESVQSLHEFQTLQQFFVRKLYDDARPIHNEVDVLVSPVDGVVEQFGVIKETAIEVKGQTYSVEELLDDEELAQRYKNGRFMVLYLSPSDYHRIHAPTTGTIVTQYERGATSYPVNKWGLRFGKSPISRNYRVITELAEHDGSRLAFVKVGAMWINSIELTHKGDTLNKGEEVGYFSFGSTVVLLVEKGTVQFLDEIRLQKSVRVGEAIARKESSETS</sequence>
<dbReference type="OrthoDB" id="9802030at2"/>
<evidence type="ECO:0000256" key="12">
    <source>
        <dbReference type="ARBA" id="ARBA00024326"/>
    </source>
</evidence>
<dbReference type="GO" id="GO:0006646">
    <property type="term" value="P:phosphatidylethanolamine biosynthetic process"/>
    <property type="evidence" value="ECO:0007669"/>
    <property type="project" value="UniProtKB-UniPathway"/>
</dbReference>
<evidence type="ECO:0000256" key="8">
    <source>
        <dbReference type="ARBA" id="ARBA00023209"/>
    </source>
</evidence>
<keyword evidence="11" id="KW-0670">Pyruvate</keyword>
<dbReference type="STRING" id="1385510.GCA_000425205_02657"/>
<comment type="caution">
    <text evidence="13">The sequence shown here is derived from an EMBL/GenBank/DDBJ whole genome shotgun (WGS) entry which is preliminary data.</text>
</comment>
<comment type="pathway">
    <text evidence="2">Lipid metabolism.</text>
</comment>
<evidence type="ECO:0000256" key="2">
    <source>
        <dbReference type="ARBA" id="ARBA00005189"/>
    </source>
</evidence>
<dbReference type="eggNOG" id="COG0688">
    <property type="taxonomic scope" value="Bacteria"/>
</dbReference>
<proteinExistence type="predicted"/>
<evidence type="ECO:0000313" key="14">
    <source>
        <dbReference type="Proteomes" id="UP000030528"/>
    </source>
</evidence>
<evidence type="ECO:0000256" key="7">
    <source>
        <dbReference type="ARBA" id="ARBA00023145"/>
    </source>
</evidence>
<evidence type="ECO:0000256" key="6">
    <source>
        <dbReference type="ARBA" id="ARBA00023098"/>
    </source>
</evidence>
<keyword evidence="5" id="KW-0210">Decarboxylase</keyword>
<dbReference type="NCBIfam" id="TIGR00163">
    <property type="entry name" value="PS_decarb"/>
    <property type="match status" value="1"/>
</dbReference>
<evidence type="ECO:0000256" key="9">
    <source>
        <dbReference type="ARBA" id="ARBA00023239"/>
    </source>
</evidence>
<evidence type="ECO:0000256" key="10">
    <source>
        <dbReference type="ARBA" id="ARBA00023264"/>
    </source>
</evidence>
<evidence type="ECO:0000256" key="5">
    <source>
        <dbReference type="ARBA" id="ARBA00022793"/>
    </source>
</evidence>
<dbReference type="AlphaFoldDB" id="A0A0A5GGG5"/>
<accession>A0A0A5GGG5</accession>
<keyword evidence="9" id="KW-0456">Lyase</keyword>
<dbReference type="GO" id="GO:0004609">
    <property type="term" value="F:phosphatidylserine decarboxylase activity"/>
    <property type="evidence" value="ECO:0007669"/>
    <property type="project" value="UniProtKB-EC"/>
</dbReference>
<keyword evidence="8" id="KW-0594">Phospholipid biosynthesis</keyword>
<protein>
    <recommendedName>
        <fullName evidence="3">phosphatidylserine decarboxylase</fullName>
        <ecNumber evidence="3">4.1.1.65</ecNumber>
    </recommendedName>
</protein>
<dbReference type="RefSeq" id="WP_026800973.1">
    <property type="nucleotide sequence ID" value="NZ_AULI01000011.1"/>
</dbReference>
<dbReference type="NCBIfam" id="NF002853">
    <property type="entry name" value="PRK03140.1"/>
    <property type="match status" value="1"/>
</dbReference>
<dbReference type="EC" id="4.1.1.65" evidence="3"/>
<keyword evidence="7" id="KW-0865">Zymogen</keyword>
<keyword evidence="4" id="KW-0444">Lipid biosynthesis</keyword>
<dbReference type="PANTHER" id="PTHR10067">
    <property type="entry name" value="PHOSPHATIDYLSERINE DECARBOXYLASE"/>
    <property type="match status" value="1"/>
</dbReference>
<keyword evidence="6" id="KW-0443">Lipid metabolism</keyword>
<comment type="pathway">
    <text evidence="12">Phospholipid metabolism; phosphatidylethanolamine biosynthesis.</text>
</comment>
<organism evidence="13 14">
    <name type="scientific">Pontibacillus halophilus JSM 076056 = DSM 19796</name>
    <dbReference type="NCBI Taxonomy" id="1385510"/>
    <lineage>
        <taxon>Bacteria</taxon>
        <taxon>Bacillati</taxon>
        <taxon>Bacillota</taxon>
        <taxon>Bacilli</taxon>
        <taxon>Bacillales</taxon>
        <taxon>Bacillaceae</taxon>
        <taxon>Pontibacillus</taxon>
    </lineage>
</organism>